<dbReference type="InterPro" id="IPR036259">
    <property type="entry name" value="MFS_trans_sf"/>
</dbReference>
<keyword evidence="21" id="KW-1185">Reference proteome</keyword>
<accession>A0A9W9TZS6</accession>
<keyword evidence="9 18" id="KW-0812">Transmembrane</keyword>
<dbReference type="InterPro" id="IPR050360">
    <property type="entry name" value="MFS_Sugar_Transporters"/>
</dbReference>
<proteinExistence type="inferred from homology"/>
<evidence type="ECO:0000313" key="21">
    <source>
        <dbReference type="Proteomes" id="UP001147746"/>
    </source>
</evidence>
<dbReference type="PANTHER" id="PTHR48022">
    <property type="entry name" value="PLASTIDIC GLUCOSE TRANSPORTER 4"/>
    <property type="match status" value="1"/>
</dbReference>
<dbReference type="GO" id="GO:0006281">
    <property type="term" value="P:DNA repair"/>
    <property type="evidence" value="ECO:0007669"/>
    <property type="project" value="UniProtKB-KW"/>
</dbReference>
<dbReference type="Pfam" id="PF01035">
    <property type="entry name" value="DNA_binding_1"/>
    <property type="match status" value="1"/>
</dbReference>
<dbReference type="Proteomes" id="UP001147746">
    <property type="component" value="Unassembled WGS sequence"/>
</dbReference>
<feature type="transmembrane region" description="Helical" evidence="18">
    <location>
        <begin position="361"/>
        <end position="383"/>
    </location>
</feature>
<evidence type="ECO:0000256" key="4">
    <source>
        <dbReference type="ARBA" id="ARBA00010992"/>
    </source>
</evidence>
<protein>
    <recommendedName>
        <fullName evidence="5">Methylated-DNA--protein-cysteine methyltransferase</fullName>
    </recommendedName>
    <alternativeName>
        <fullName evidence="14">6-O-methylguanine-DNA methyltransferase</fullName>
    </alternativeName>
    <alternativeName>
        <fullName evidence="15">O-6-methylguanine-DNA-alkyltransferase</fullName>
    </alternativeName>
</protein>
<feature type="transmembrane region" description="Helical" evidence="18">
    <location>
        <begin position="306"/>
        <end position="326"/>
    </location>
</feature>
<dbReference type="InterPro" id="IPR036217">
    <property type="entry name" value="MethylDNA_cys_MeTrfase_DNAb"/>
</dbReference>
<feature type="transmembrane region" description="Helical" evidence="18">
    <location>
        <begin position="466"/>
        <end position="485"/>
    </location>
</feature>
<sequence length="695" mass="76668">MSDKIPSWNVVHKLEKRSLLIAINCVAALSILFFGYDQGMMSGVNNASDYISLMKFGYTKDVDGEPTPVVTNSLLQGGIVAVYYLGTLVGGLFGGWLGDRTGRIKSIAVGAAWATVGAALQCSAQNHDWMICARFINGIGTGILNAIVPVWATETAEHTSRGQFIAIEFTLNIFGVVLAYWLEFGLSFIDGGKSAFRWRFPIAFQIIFLLVLFVAVWFFPESPRWLVKVGREDEARYILQRLRGSSPEDRVRAEAEFQDILNIAEMEKTIVHGDSYLSMLFGYKSGDLHIGRRVQLVVWLQIMQEWVGIAGVTVYAPTIFSIAGFDSTKSQWISGLNNVFYMFATLVCVFTLDRIGRRWTLYWGSVVQGIAMFLAGGFSRLAINAKAAGNMSSASSYGAAAASMIFIFTSTFGATWLTVPWVYPAEIFPLAVRARGNAWGVVGWSIGNGWLTLLCPVMFEAIGEKTLYVFAASNVITIPMVWALYPESNQRTLEDMDLLFAAPTPWTWDAEKNFARLKAENPGMVQSLSRKGSVMDPETDTTALPAVLGPDLKGSPSKGIKPSSNATLQKSLRRISLHPTLTPYRRRVYRALLSVPEGRWTTYSAMATYLNSSARAVGNAMRTNPFAPEVPCHRVLAADRSLGGYKGEWKVSKHITNGSFSDEKRTRLKEEGVFFDGDGKVGGVCFKEFRDLGAK</sequence>
<evidence type="ECO:0000256" key="12">
    <source>
        <dbReference type="ARBA" id="ARBA00023136"/>
    </source>
</evidence>
<dbReference type="InterPro" id="IPR001497">
    <property type="entry name" value="MethylDNA_cys_MeTrfase_AS"/>
</dbReference>
<dbReference type="SUPFAM" id="SSF46767">
    <property type="entry name" value="Methylated DNA-protein cysteine methyltransferase, C-terminal domain"/>
    <property type="match status" value="1"/>
</dbReference>
<feature type="transmembrane region" description="Helical" evidence="18">
    <location>
        <begin position="164"/>
        <end position="186"/>
    </location>
</feature>
<keyword evidence="10" id="KW-0227">DNA damage</keyword>
<evidence type="ECO:0000256" key="3">
    <source>
        <dbReference type="ARBA" id="ARBA00008711"/>
    </source>
</evidence>
<feature type="transmembrane region" description="Helical" evidence="18">
    <location>
        <begin position="18"/>
        <end position="36"/>
    </location>
</feature>
<dbReference type="InterPro" id="IPR014048">
    <property type="entry name" value="MethylDNA_cys_MeTrfase_DNA-bd"/>
</dbReference>
<feature type="transmembrane region" description="Helical" evidence="18">
    <location>
        <begin position="438"/>
        <end position="459"/>
    </location>
</feature>
<dbReference type="InterPro" id="IPR020846">
    <property type="entry name" value="MFS_dom"/>
</dbReference>
<reference evidence="20" key="1">
    <citation type="submission" date="2022-12" db="EMBL/GenBank/DDBJ databases">
        <authorList>
            <person name="Petersen C."/>
        </authorList>
    </citation>
    <scope>NUCLEOTIDE SEQUENCE</scope>
    <source>
        <strain evidence="20">IBT 21472</strain>
    </source>
</reference>
<evidence type="ECO:0000256" key="9">
    <source>
        <dbReference type="ARBA" id="ARBA00022692"/>
    </source>
</evidence>
<dbReference type="InterPro" id="IPR005828">
    <property type="entry name" value="MFS_sugar_transport-like"/>
</dbReference>
<keyword evidence="11 18" id="KW-1133">Transmembrane helix</keyword>
<dbReference type="GO" id="GO:0003908">
    <property type="term" value="F:methylated-DNA-[protein]-cysteine S-methyltransferase activity"/>
    <property type="evidence" value="ECO:0007669"/>
    <property type="project" value="UniProtKB-EC"/>
</dbReference>
<dbReference type="Pfam" id="PF00083">
    <property type="entry name" value="Sugar_tr"/>
    <property type="match status" value="1"/>
</dbReference>
<feature type="compositionally biased region" description="Low complexity" evidence="17">
    <location>
        <begin position="553"/>
        <end position="564"/>
    </location>
</feature>
<evidence type="ECO:0000256" key="10">
    <source>
        <dbReference type="ARBA" id="ARBA00022763"/>
    </source>
</evidence>
<dbReference type="NCBIfam" id="TIGR00879">
    <property type="entry name" value="SP"/>
    <property type="match status" value="1"/>
</dbReference>
<feature type="region of interest" description="Disordered" evidence="17">
    <location>
        <begin position="545"/>
        <end position="566"/>
    </location>
</feature>
<dbReference type="GO" id="GO:0005351">
    <property type="term" value="F:carbohydrate:proton symporter activity"/>
    <property type="evidence" value="ECO:0007669"/>
    <property type="project" value="TreeGrafter"/>
</dbReference>
<evidence type="ECO:0000256" key="1">
    <source>
        <dbReference type="ARBA" id="ARBA00001286"/>
    </source>
</evidence>
<dbReference type="CDD" id="cd06445">
    <property type="entry name" value="ATase"/>
    <property type="match status" value="1"/>
</dbReference>
<dbReference type="InterPro" id="IPR003663">
    <property type="entry name" value="Sugar/inositol_transpt"/>
</dbReference>
<dbReference type="Gene3D" id="1.10.10.10">
    <property type="entry name" value="Winged helix-like DNA-binding domain superfamily/Winged helix DNA-binding domain"/>
    <property type="match status" value="1"/>
</dbReference>
<evidence type="ECO:0000256" key="2">
    <source>
        <dbReference type="ARBA" id="ARBA00004141"/>
    </source>
</evidence>
<evidence type="ECO:0000256" key="6">
    <source>
        <dbReference type="ARBA" id="ARBA00022448"/>
    </source>
</evidence>
<comment type="subcellular location">
    <subcellularLocation>
        <location evidence="2">Membrane</location>
        <topology evidence="2">Multi-pass membrane protein</topology>
    </subcellularLocation>
</comment>
<dbReference type="PROSITE" id="PS50850">
    <property type="entry name" value="MFS"/>
    <property type="match status" value="1"/>
</dbReference>
<evidence type="ECO:0000313" key="20">
    <source>
        <dbReference type="EMBL" id="KAJ5299628.1"/>
    </source>
</evidence>
<evidence type="ECO:0000256" key="18">
    <source>
        <dbReference type="SAM" id="Phobius"/>
    </source>
</evidence>
<dbReference type="EMBL" id="JAPZBO010000010">
    <property type="protein sequence ID" value="KAJ5299628.1"/>
    <property type="molecule type" value="Genomic_DNA"/>
</dbReference>
<evidence type="ECO:0000256" key="14">
    <source>
        <dbReference type="ARBA" id="ARBA00030795"/>
    </source>
</evidence>
<comment type="caution">
    <text evidence="20">The sequence shown here is derived from an EMBL/GenBank/DDBJ whole genome shotgun (WGS) entry which is preliminary data.</text>
</comment>
<dbReference type="GO" id="GO:0016020">
    <property type="term" value="C:membrane"/>
    <property type="evidence" value="ECO:0007669"/>
    <property type="project" value="UniProtKB-SubCell"/>
</dbReference>
<feature type="transmembrane region" description="Helical" evidence="18">
    <location>
        <begin position="395"/>
        <end position="418"/>
    </location>
</feature>
<reference evidence="20" key="2">
    <citation type="journal article" date="2023" name="IMA Fungus">
        <title>Comparative genomic study of the Penicillium genus elucidates a diverse pangenome and 15 lateral gene transfer events.</title>
        <authorList>
            <person name="Petersen C."/>
            <person name="Sorensen T."/>
            <person name="Nielsen M.R."/>
            <person name="Sondergaard T.E."/>
            <person name="Sorensen J.L."/>
            <person name="Fitzpatrick D.A."/>
            <person name="Frisvad J.C."/>
            <person name="Nielsen K.L."/>
        </authorList>
    </citation>
    <scope>NUCLEOTIDE SEQUENCE</scope>
    <source>
        <strain evidence="20">IBT 21472</strain>
    </source>
</reference>
<keyword evidence="13" id="KW-0234">DNA repair</keyword>
<keyword evidence="7" id="KW-0489">Methyltransferase</keyword>
<dbReference type="AlphaFoldDB" id="A0A9W9TZS6"/>
<dbReference type="PROSITE" id="PS00374">
    <property type="entry name" value="MGMT"/>
    <property type="match status" value="1"/>
</dbReference>
<evidence type="ECO:0000256" key="13">
    <source>
        <dbReference type="ARBA" id="ARBA00023204"/>
    </source>
</evidence>
<dbReference type="GO" id="GO:0032259">
    <property type="term" value="P:methylation"/>
    <property type="evidence" value="ECO:0007669"/>
    <property type="project" value="UniProtKB-KW"/>
</dbReference>
<evidence type="ECO:0000256" key="17">
    <source>
        <dbReference type="SAM" id="MobiDB-lite"/>
    </source>
</evidence>
<dbReference type="PRINTS" id="PR00171">
    <property type="entry name" value="SUGRTRNSPORT"/>
</dbReference>
<gene>
    <name evidence="20" type="ORF">N7476_011185</name>
</gene>
<organism evidence="20 21">
    <name type="scientific">Penicillium atrosanguineum</name>
    <dbReference type="NCBI Taxonomy" id="1132637"/>
    <lineage>
        <taxon>Eukaryota</taxon>
        <taxon>Fungi</taxon>
        <taxon>Dikarya</taxon>
        <taxon>Ascomycota</taxon>
        <taxon>Pezizomycotina</taxon>
        <taxon>Eurotiomycetes</taxon>
        <taxon>Eurotiomycetidae</taxon>
        <taxon>Eurotiales</taxon>
        <taxon>Aspergillaceae</taxon>
        <taxon>Penicillium</taxon>
    </lineage>
</organism>
<feature type="domain" description="Major facilitator superfamily (MFS) profile" evidence="19">
    <location>
        <begin position="23"/>
        <end position="489"/>
    </location>
</feature>
<comment type="catalytic activity">
    <reaction evidence="16">
        <text>a 6-O-methyl-2'-deoxyguanosine in DNA + L-cysteinyl-[protein] = S-methyl-L-cysteinyl-[protein] + a 2'-deoxyguanosine in DNA</text>
        <dbReference type="Rhea" id="RHEA:24000"/>
        <dbReference type="Rhea" id="RHEA-COMP:10131"/>
        <dbReference type="Rhea" id="RHEA-COMP:10132"/>
        <dbReference type="Rhea" id="RHEA-COMP:11367"/>
        <dbReference type="Rhea" id="RHEA-COMP:11368"/>
        <dbReference type="ChEBI" id="CHEBI:29950"/>
        <dbReference type="ChEBI" id="CHEBI:82612"/>
        <dbReference type="ChEBI" id="CHEBI:85445"/>
        <dbReference type="ChEBI" id="CHEBI:85448"/>
        <dbReference type="EC" id="2.1.1.63"/>
    </reaction>
</comment>
<dbReference type="FunFam" id="1.20.1250.20:FF:000090">
    <property type="entry name" value="MFS sugar transporter, putative"/>
    <property type="match status" value="1"/>
</dbReference>
<dbReference type="PANTHER" id="PTHR48022:SF78">
    <property type="entry name" value="MONOSACCHARIDE TRANSPORTER, PUTATIVE (AFU_ORTHOLOGUE AFUA_2G02110)-RELATED"/>
    <property type="match status" value="1"/>
</dbReference>
<dbReference type="SUPFAM" id="SSF103473">
    <property type="entry name" value="MFS general substrate transporter"/>
    <property type="match status" value="1"/>
</dbReference>
<name>A0A9W9TZS6_9EURO</name>
<comment type="similarity">
    <text evidence="3">Belongs to the MGMT family.</text>
</comment>
<keyword evidence="6" id="KW-0813">Transport</keyword>
<keyword evidence="8" id="KW-0808">Transferase</keyword>
<evidence type="ECO:0000256" key="11">
    <source>
        <dbReference type="ARBA" id="ARBA00022989"/>
    </source>
</evidence>
<dbReference type="Gene3D" id="1.20.1250.20">
    <property type="entry name" value="MFS general substrate transporter like domains"/>
    <property type="match status" value="1"/>
</dbReference>
<evidence type="ECO:0000256" key="15">
    <source>
        <dbReference type="ARBA" id="ARBA00031621"/>
    </source>
</evidence>
<dbReference type="InterPro" id="IPR036388">
    <property type="entry name" value="WH-like_DNA-bd_sf"/>
</dbReference>
<comment type="catalytic activity">
    <reaction evidence="1">
        <text>a 4-O-methyl-thymidine in DNA + L-cysteinyl-[protein] = a thymidine in DNA + S-methyl-L-cysteinyl-[protein]</text>
        <dbReference type="Rhea" id="RHEA:53428"/>
        <dbReference type="Rhea" id="RHEA-COMP:10131"/>
        <dbReference type="Rhea" id="RHEA-COMP:10132"/>
        <dbReference type="Rhea" id="RHEA-COMP:13555"/>
        <dbReference type="Rhea" id="RHEA-COMP:13556"/>
        <dbReference type="ChEBI" id="CHEBI:29950"/>
        <dbReference type="ChEBI" id="CHEBI:82612"/>
        <dbReference type="ChEBI" id="CHEBI:137386"/>
        <dbReference type="ChEBI" id="CHEBI:137387"/>
        <dbReference type="EC" id="2.1.1.63"/>
    </reaction>
</comment>
<feature type="transmembrane region" description="Helical" evidence="18">
    <location>
        <begin position="338"/>
        <end position="355"/>
    </location>
</feature>
<dbReference type="NCBIfam" id="TIGR00589">
    <property type="entry name" value="ogt"/>
    <property type="match status" value="1"/>
</dbReference>
<comment type="similarity">
    <text evidence="4">Belongs to the major facilitator superfamily. Sugar transporter (TC 2.A.1.1) family.</text>
</comment>
<feature type="transmembrane region" description="Helical" evidence="18">
    <location>
        <begin position="135"/>
        <end position="152"/>
    </location>
</feature>
<feature type="transmembrane region" description="Helical" evidence="18">
    <location>
        <begin position="198"/>
        <end position="219"/>
    </location>
</feature>
<evidence type="ECO:0000256" key="7">
    <source>
        <dbReference type="ARBA" id="ARBA00022603"/>
    </source>
</evidence>
<keyword evidence="12 18" id="KW-0472">Membrane</keyword>
<evidence type="ECO:0000259" key="19">
    <source>
        <dbReference type="PROSITE" id="PS50850"/>
    </source>
</evidence>
<evidence type="ECO:0000256" key="16">
    <source>
        <dbReference type="ARBA" id="ARBA00049348"/>
    </source>
</evidence>
<feature type="transmembrane region" description="Helical" evidence="18">
    <location>
        <begin position="74"/>
        <end position="97"/>
    </location>
</feature>
<evidence type="ECO:0000256" key="5">
    <source>
        <dbReference type="ARBA" id="ARBA00015377"/>
    </source>
</evidence>
<evidence type="ECO:0000256" key="8">
    <source>
        <dbReference type="ARBA" id="ARBA00022679"/>
    </source>
</evidence>